<feature type="transmembrane region" description="Helical" evidence="2">
    <location>
        <begin position="43"/>
        <end position="64"/>
    </location>
</feature>
<dbReference type="AlphaFoldDB" id="A0A7Y9F4N8"/>
<protein>
    <recommendedName>
        <fullName evidence="3">Bacterial spore germination immunoglobulin-like domain-containing protein</fullName>
    </recommendedName>
</protein>
<keyword evidence="2" id="KW-0812">Transmembrane</keyword>
<organism evidence="4 5">
    <name type="scientific">Nocardioides marinisabuli</name>
    <dbReference type="NCBI Taxonomy" id="419476"/>
    <lineage>
        <taxon>Bacteria</taxon>
        <taxon>Bacillati</taxon>
        <taxon>Actinomycetota</taxon>
        <taxon>Actinomycetes</taxon>
        <taxon>Propionibacteriales</taxon>
        <taxon>Nocardioidaceae</taxon>
        <taxon>Nocardioides</taxon>
    </lineage>
</organism>
<dbReference type="InterPro" id="IPR018911">
    <property type="entry name" value="Gmad2_Ig-like_dom"/>
</dbReference>
<reference evidence="4 5" key="1">
    <citation type="submission" date="2020-07" db="EMBL/GenBank/DDBJ databases">
        <title>Sequencing the genomes of 1000 actinobacteria strains.</title>
        <authorList>
            <person name="Klenk H.-P."/>
        </authorList>
    </citation>
    <scope>NUCLEOTIDE SEQUENCE [LARGE SCALE GENOMIC DNA]</scope>
    <source>
        <strain evidence="4 5">DSM 18965</strain>
    </source>
</reference>
<evidence type="ECO:0000313" key="5">
    <source>
        <dbReference type="Proteomes" id="UP000516957"/>
    </source>
</evidence>
<feature type="region of interest" description="Disordered" evidence="1">
    <location>
        <begin position="72"/>
        <end position="93"/>
    </location>
</feature>
<sequence>MSPHDRDADLARLLGEAVDDVEPTDRLGEIRARTATPTAGRRWWYAGGAVLAAAAAVTAVAVLGPGNPPVSAPDPVGPAPSGSATPGPAPAPATVATYWLGETPQGPRLYREQTRLTDDGGSRVAAVVRAVVEGRPADPDYRSAWPGFSVDSVDQGEDGGSVDVRMSFAAGAERDVLAVSQLAHTVWDLLGERVPVNVEATGPGGESVNAGVEPYGEDLDLDVLALVSIDDPVEGQEVAATFTARGRASSFEATVPWEVRDATGAVVADGFSTAEGWMDRLHPWTAEVDVSGLAPGRYTFVAMTSDPSDGESGGPFTDTRTIVVP</sequence>
<evidence type="ECO:0000256" key="1">
    <source>
        <dbReference type="SAM" id="MobiDB-lite"/>
    </source>
</evidence>
<keyword evidence="2" id="KW-0472">Membrane</keyword>
<dbReference type="Pfam" id="PF10648">
    <property type="entry name" value="Gmad2"/>
    <property type="match status" value="1"/>
</dbReference>
<evidence type="ECO:0000313" key="4">
    <source>
        <dbReference type="EMBL" id="NYD59492.1"/>
    </source>
</evidence>
<dbReference type="EMBL" id="JACCBE010000001">
    <property type="protein sequence ID" value="NYD59492.1"/>
    <property type="molecule type" value="Genomic_DNA"/>
</dbReference>
<comment type="caution">
    <text evidence="4">The sequence shown here is derived from an EMBL/GenBank/DDBJ whole genome shotgun (WGS) entry which is preliminary data.</text>
</comment>
<gene>
    <name evidence="4" type="ORF">BKA08_003730</name>
</gene>
<dbReference type="RefSeq" id="WP_179616934.1">
    <property type="nucleotide sequence ID" value="NZ_JACCBE010000001.1"/>
</dbReference>
<proteinExistence type="predicted"/>
<keyword evidence="2" id="KW-1133">Transmembrane helix</keyword>
<keyword evidence="5" id="KW-1185">Reference proteome</keyword>
<accession>A0A7Y9F4N8</accession>
<dbReference type="Proteomes" id="UP000516957">
    <property type="component" value="Unassembled WGS sequence"/>
</dbReference>
<name>A0A7Y9F4N8_9ACTN</name>
<feature type="compositionally biased region" description="Low complexity" evidence="1">
    <location>
        <begin position="79"/>
        <end position="93"/>
    </location>
</feature>
<evidence type="ECO:0000259" key="3">
    <source>
        <dbReference type="Pfam" id="PF10648"/>
    </source>
</evidence>
<evidence type="ECO:0000256" key="2">
    <source>
        <dbReference type="SAM" id="Phobius"/>
    </source>
</evidence>
<feature type="domain" description="Bacterial spore germination immunoglobulin-like" evidence="3">
    <location>
        <begin position="227"/>
        <end position="311"/>
    </location>
</feature>
<feature type="region of interest" description="Disordered" evidence="1">
    <location>
        <begin position="305"/>
        <end position="325"/>
    </location>
</feature>